<evidence type="ECO:0000256" key="5">
    <source>
        <dbReference type="ARBA" id="ARBA00022989"/>
    </source>
</evidence>
<dbReference type="PANTHER" id="PTHR30354:SF22">
    <property type="entry name" value="HIGH-AFFINITY GLUCONATE TRANSPORTER"/>
    <property type="match status" value="1"/>
</dbReference>
<feature type="transmembrane region" description="Helical" evidence="8">
    <location>
        <begin position="12"/>
        <end position="34"/>
    </location>
</feature>
<gene>
    <name evidence="9" type="ORF">KZ829_13720</name>
</gene>
<feature type="transmembrane region" description="Helical" evidence="8">
    <location>
        <begin position="111"/>
        <end position="144"/>
    </location>
</feature>
<keyword evidence="6 8" id="KW-0472">Membrane</keyword>
<feature type="transmembrane region" description="Helical" evidence="8">
    <location>
        <begin position="69"/>
        <end position="91"/>
    </location>
</feature>
<evidence type="ECO:0000256" key="1">
    <source>
        <dbReference type="ARBA" id="ARBA00004651"/>
    </source>
</evidence>
<sequence length="485" mass="48678">MTTIAAEAITDAGTTQLVLAAVLGIAAVVLLIAWAKWHPFLALISGAGVLGLAAGAAPEAVVDSFTAGLGTTAGGVGVLIALGSMIGGLLAESGGADGIVTRIVNGVSGAALPWAMAGVAALIGLPLFFEVGVVLLVPIVLLVARRTDVGLLRLGIPALAGLSVLHGLVPPHPGPLVAIESLQADLGLTLLLGLICAVPTVIVAGPVFGNFIAKRVPLPVPALLAATDRPASGPSGGQDFVDRGDLANPSAPGELVDEQVGPRRNPGFWAAILTILLPVVLMLARGLAELLLTEGSALRDALEVLGEPIVALLAGVFVAMYALGKRAGFDRRETSAVLGGALPPIAGILLIVAAGGGFKQVLVDAGVGNVIADAARDANINVLLLGFLVAVGIRVATGSATVATITAAGIVAPLATTLDRTDVSLLALAIGAGSLFFSHVNDAGFWMVKEYFGMTVGQTIKTWSVMETIISVVGFACVMSLSLLL</sequence>
<organism evidence="9 10">
    <name type="scientific">Actinoplanes hulinensis</name>
    <dbReference type="NCBI Taxonomy" id="1144547"/>
    <lineage>
        <taxon>Bacteria</taxon>
        <taxon>Bacillati</taxon>
        <taxon>Actinomycetota</taxon>
        <taxon>Actinomycetes</taxon>
        <taxon>Micromonosporales</taxon>
        <taxon>Micromonosporaceae</taxon>
        <taxon>Actinoplanes</taxon>
    </lineage>
</organism>
<evidence type="ECO:0000313" key="10">
    <source>
        <dbReference type="Proteomes" id="UP001519863"/>
    </source>
</evidence>
<dbReference type="PANTHER" id="PTHR30354">
    <property type="entry name" value="GNT FAMILY GLUCONATE TRANSPORTER"/>
    <property type="match status" value="1"/>
</dbReference>
<feature type="transmembrane region" description="Helical" evidence="8">
    <location>
        <begin position="151"/>
        <end position="169"/>
    </location>
</feature>
<proteinExistence type="inferred from homology"/>
<feature type="transmembrane region" description="Helical" evidence="8">
    <location>
        <begin position="189"/>
        <end position="213"/>
    </location>
</feature>
<dbReference type="Pfam" id="PF02447">
    <property type="entry name" value="GntP_permease"/>
    <property type="match status" value="2"/>
</dbReference>
<feature type="transmembrane region" description="Helical" evidence="8">
    <location>
        <begin position="460"/>
        <end position="484"/>
    </location>
</feature>
<name>A0ABS7B1J6_9ACTN</name>
<evidence type="ECO:0000256" key="7">
    <source>
        <dbReference type="ARBA" id="ARBA00049663"/>
    </source>
</evidence>
<feature type="transmembrane region" description="Helical" evidence="8">
    <location>
        <begin position="378"/>
        <end position="411"/>
    </location>
</feature>
<comment type="similarity">
    <text evidence="7">Belongs to the GntP permease family.</text>
</comment>
<feature type="transmembrane region" description="Helical" evidence="8">
    <location>
        <begin position="40"/>
        <end position="57"/>
    </location>
</feature>
<comment type="caution">
    <text evidence="9">The sequence shown here is derived from an EMBL/GenBank/DDBJ whole genome shotgun (WGS) entry which is preliminary data.</text>
</comment>
<keyword evidence="5 8" id="KW-1133">Transmembrane helix</keyword>
<keyword evidence="3" id="KW-1003">Cell membrane</keyword>
<evidence type="ECO:0000256" key="6">
    <source>
        <dbReference type="ARBA" id="ARBA00023136"/>
    </source>
</evidence>
<dbReference type="EMBL" id="JAHXZI010000006">
    <property type="protein sequence ID" value="MBW6434797.1"/>
    <property type="molecule type" value="Genomic_DNA"/>
</dbReference>
<feature type="transmembrane region" description="Helical" evidence="8">
    <location>
        <begin position="308"/>
        <end position="324"/>
    </location>
</feature>
<evidence type="ECO:0000256" key="8">
    <source>
        <dbReference type="SAM" id="Phobius"/>
    </source>
</evidence>
<evidence type="ECO:0000256" key="2">
    <source>
        <dbReference type="ARBA" id="ARBA00022448"/>
    </source>
</evidence>
<feature type="transmembrane region" description="Helical" evidence="8">
    <location>
        <begin position="268"/>
        <end position="288"/>
    </location>
</feature>
<evidence type="ECO:0000256" key="4">
    <source>
        <dbReference type="ARBA" id="ARBA00022692"/>
    </source>
</evidence>
<dbReference type="NCBIfam" id="TIGR00791">
    <property type="entry name" value="gntP"/>
    <property type="match status" value="1"/>
</dbReference>
<reference evidence="9 10" key="1">
    <citation type="journal article" date="2013" name="Antonie Van Leeuwenhoek">
        <title>Actinoplanes hulinensis sp. nov., a novel actinomycete isolated from soybean root (Glycine max (L.) Merr).</title>
        <authorList>
            <person name="Shen Y."/>
            <person name="Liu C."/>
            <person name="Wang X."/>
            <person name="Zhao J."/>
            <person name="Jia F."/>
            <person name="Zhang Y."/>
            <person name="Wang L."/>
            <person name="Yang D."/>
            <person name="Xiang W."/>
        </authorList>
    </citation>
    <scope>NUCLEOTIDE SEQUENCE [LARGE SCALE GENOMIC DNA]</scope>
    <source>
        <strain evidence="9 10">NEAU-M9</strain>
    </source>
</reference>
<dbReference type="RefSeq" id="WP_220144254.1">
    <property type="nucleotide sequence ID" value="NZ_JAHXZI010000006.1"/>
</dbReference>
<dbReference type="PIRSF" id="PIRSF002746">
    <property type="entry name" value="Gluconate_transporter"/>
    <property type="match status" value="1"/>
</dbReference>
<comment type="subcellular location">
    <subcellularLocation>
        <location evidence="1">Cell membrane</location>
        <topology evidence="1">Multi-pass membrane protein</topology>
    </subcellularLocation>
</comment>
<feature type="transmembrane region" description="Helical" evidence="8">
    <location>
        <begin position="423"/>
        <end position="440"/>
    </location>
</feature>
<evidence type="ECO:0000256" key="3">
    <source>
        <dbReference type="ARBA" id="ARBA00022475"/>
    </source>
</evidence>
<dbReference type="Proteomes" id="UP001519863">
    <property type="component" value="Unassembled WGS sequence"/>
</dbReference>
<feature type="transmembrane region" description="Helical" evidence="8">
    <location>
        <begin position="336"/>
        <end position="358"/>
    </location>
</feature>
<dbReference type="InterPro" id="IPR003474">
    <property type="entry name" value="Glcn_transporter"/>
</dbReference>
<keyword evidence="2" id="KW-0813">Transport</keyword>
<keyword evidence="4 8" id="KW-0812">Transmembrane</keyword>
<keyword evidence="10" id="KW-1185">Reference proteome</keyword>
<protein>
    <submittedName>
        <fullName evidence="9">GntP family permease</fullName>
    </submittedName>
</protein>
<accession>A0ABS7B1J6</accession>
<evidence type="ECO:0000313" key="9">
    <source>
        <dbReference type="EMBL" id="MBW6434797.1"/>
    </source>
</evidence>